<dbReference type="FunFam" id="3.30.70.330:FF:000051">
    <property type="entry name" value="Heterogeneous nuclear ribonucleoprotein 1"/>
    <property type="match status" value="1"/>
</dbReference>
<protein>
    <recommendedName>
        <fullName evidence="4">RRM domain-containing protein</fullName>
    </recommendedName>
</protein>
<evidence type="ECO:0000313" key="5">
    <source>
        <dbReference type="EMBL" id="MBA4675493.1"/>
    </source>
</evidence>
<reference evidence="5" key="2">
    <citation type="submission" date="2020-07" db="EMBL/GenBank/DDBJ databases">
        <authorList>
            <person name="Vera ALvarez R."/>
            <person name="Arias-Moreno D.M."/>
            <person name="Jimenez-Jacinto V."/>
            <person name="Jimenez-Bremont J.F."/>
            <person name="Swaminathan K."/>
            <person name="Moose S.P."/>
            <person name="Guerrero-Gonzalez M.L."/>
            <person name="Marino-Ramirez L."/>
            <person name="Landsman D."/>
            <person name="Rodriguez-Kessler M."/>
            <person name="Delgado-Sanchez P."/>
        </authorList>
    </citation>
    <scope>NUCLEOTIDE SEQUENCE</scope>
    <source>
        <tissue evidence="5">Cladode</tissue>
    </source>
</reference>
<dbReference type="PROSITE" id="PS50102">
    <property type="entry name" value="RRM"/>
    <property type="match status" value="2"/>
</dbReference>
<reference evidence="5" key="1">
    <citation type="journal article" date="2013" name="J. Plant Res.">
        <title>Effect of fungi and light on seed germination of three Opuntia species from semiarid lands of central Mexico.</title>
        <authorList>
            <person name="Delgado-Sanchez P."/>
            <person name="Jimenez-Bremont J.F."/>
            <person name="Guerrero-Gonzalez Mde L."/>
            <person name="Flores J."/>
        </authorList>
    </citation>
    <scope>NUCLEOTIDE SEQUENCE</scope>
    <source>
        <tissue evidence="5">Cladode</tissue>
    </source>
</reference>
<dbReference type="PANTHER" id="PTHR48033">
    <property type="entry name" value="RNA-BINDING (RRM/RBD/RNP MOTIFS) FAMILY PROTEIN"/>
    <property type="match status" value="1"/>
</dbReference>
<dbReference type="GO" id="GO:0003723">
    <property type="term" value="F:RNA binding"/>
    <property type="evidence" value="ECO:0007669"/>
    <property type="project" value="UniProtKB-UniRule"/>
</dbReference>
<evidence type="ECO:0000256" key="3">
    <source>
        <dbReference type="PROSITE-ProRule" id="PRU00176"/>
    </source>
</evidence>
<dbReference type="Gene3D" id="3.30.70.330">
    <property type="match status" value="2"/>
</dbReference>
<dbReference type="PANTHER" id="PTHR48033:SF4">
    <property type="entry name" value="OS08G0320100 PROTEIN"/>
    <property type="match status" value="1"/>
</dbReference>
<dbReference type="SUPFAM" id="SSF54928">
    <property type="entry name" value="RNA-binding domain, RBD"/>
    <property type="match status" value="2"/>
</dbReference>
<name>A0A7C9AVJ0_OPUST</name>
<dbReference type="GO" id="GO:0000785">
    <property type="term" value="C:chromatin"/>
    <property type="evidence" value="ECO:0007669"/>
    <property type="project" value="TreeGrafter"/>
</dbReference>
<proteinExistence type="predicted"/>
<feature type="domain" description="RRM" evidence="4">
    <location>
        <begin position="17"/>
        <end position="93"/>
    </location>
</feature>
<comment type="subcellular location">
    <subcellularLocation>
        <location evidence="1">Nucleus</location>
    </subcellularLocation>
</comment>
<dbReference type="AlphaFoldDB" id="A0A7C9AVJ0"/>
<dbReference type="Pfam" id="PF00076">
    <property type="entry name" value="RRM_1"/>
    <property type="match status" value="2"/>
</dbReference>
<dbReference type="EMBL" id="GISG01267401">
    <property type="protein sequence ID" value="MBA4675493.1"/>
    <property type="molecule type" value="Transcribed_RNA"/>
</dbReference>
<keyword evidence="2" id="KW-0539">Nucleus</keyword>
<dbReference type="GO" id="GO:0010468">
    <property type="term" value="P:regulation of gene expression"/>
    <property type="evidence" value="ECO:0007669"/>
    <property type="project" value="TreeGrafter"/>
</dbReference>
<evidence type="ECO:0000259" key="4">
    <source>
        <dbReference type="PROSITE" id="PS50102"/>
    </source>
</evidence>
<dbReference type="InterPro" id="IPR012677">
    <property type="entry name" value="Nucleotide-bd_a/b_plait_sf"/>
</dbReference>
<feature type="domain" description="RRM" evidence="4">
    <location>
        <begin position="105"/>
        <end position="189"/>
    </location>
</feature>
<evidence type="ECO:0000256" key="2">
    <source>
        <dbReference type="ARBA" id="ARBA00023242"/>
    </source>
</evidence>
<evidence type="ECO:0000256" key="1">
    <source>
        <dbReference type="ARBA" id="ARBA00004123"/>
    </source>
</evidence>
<dbReference type="InterPro" id="IPR000504">
    <property type="entry name" value="RRM_dom"/>
</dbReference>
<organism evidence="5">
    <name type="scientific">Opuntia streptacantha</name>
    <name type="common">Prickly pear cactus</name>
    <name type="synonym">Opuntia cardona</name>
    <dbReference type="NCBI Taxonomy" id="393608"/>
    <lineage>
        <taxon>Eukaryota</taxon>
        <taxon>Viridiplantae</taxon>
        <taxon>Streptophyta</taxon>
        <taxon>Embryophyta</taxon>
        <taxon>Tracheophyta</taxon>
        <taxon>Spermatophyta</taxon>
        <taxon>Magnoliopsida</taxon>
        <taxon>eudicotyledons</taxon>
        <taxon>Gunneridae</taxon>
        <taxon>Pentapetalae</taxon>
        <taxon>Caryophyllales</taxon>
        <taxon>Cactineae</taxon>
        <taxon>Cactaceae</taxon>
        <taxon>Opuntioideae</taxon>
        <taxon>Opuntia</taxon>
    </lineage>
</organism>
<keyword evidence="3" id="KW-0694">RNA-binding</keyword>
<dbReference type="SMART" id="SM00360">
    <property type="entry name" value="RRM"/>
    <property type="match status" value="2"/>
</dbReference>
<sequence length="256" mass="28656">MVPKKSGVSEVDGASPGKIFIGGLAKDTTLDTFTKYFEKYGEVIDSVIMKDRHTGRPRGFGFITYADPSVVDTVIKEDHVINDKQVEIKRTIPKGAAQTNDFKTKKIFVGGIPTTLTEEEFKDFFSKYGKVVDHEIILDHATKRSRGFGFIVFDNEKVVDDILANGNMIDMNGARVSLARWLLLRVTQNSGSTILNSTKRHCISSYCNVDRITRSRLLVLMSKVSLASGWYFSFDCLSLMDIITGLISFCSLAHRY</sequence>
<dbReference type="GO" id="GO:0005654">
    <property type="term" value="C:nucleoplasm"/>
    <property type="evidence" value="ECO:0007669"/>
    <property type="project" value="TreeGrafter"/>
</dbReference>
<accession>A0A7C9AVJ0</accession>
<dbReference type="InterPro" id="IPR035979">
    <property type="entry name" value="RBD_domain_sf"/>
</dbReference>